<dbReference type="InterPro" id="IPR036663">
    <property type="entry name" value="Fumarylacetoacetase_C_sf"/>
</dbReference>
<evidence type="ECO:0000313" key="5">
    <source>
        <dbReference type="Proteomes" id="UP000077881"/>
    </source>
</evidence>
<proteinExistence type="inferred from homology"/>
<name>A0A177ZH39_9BACI</name>
<dbReference type="RefSeq" id="WP_057981710.1">
    <property type="nucleotide sequence ID" value="NZ_JAGGKH010000004.1"/>
</dbReference>
<dbReference type="PANTHER" id="PTHR11820">
    <property type="entry name" value="ACYLPYRUVASE"/>
    <property type="match status" value="1"/>
</dbReference>
<dbReference type="Proteomes" id="UP000077881">
    <property type="component" value="Unassembled WGS sequence"/>
</dbReference>
<dbReference type="GO" id="GO:0018773">
    <property type="term" value="F:acetylpyruvate hydrolase activity"/>
    <property type="evidence" value="ECO:0007669"/>
    <property type="project" value="TreeGrafter"/>
</dbReference>
<keyword evidence="4" id="KW-0378">Hydrolase</keyword>
<organism evidence="4 5">
    <name type="scientific">Lederbergia galactosidilytica</name>
    <dbReference type="NCBI Taxonomy" id="217031"/>
    <lineage>
        <taxon>Bacteria</taxon>
        <taxon>Bacillati</taxon>
        <taxon>Bacillota</taxon>
        <taxon>Bacilli</taxon>
        <taxon>Bacillales</taxon>
        <taxon>Bacillaceae</taxon>
        <taxon>Lederbergia</taxon>
    </lineage>
</organism>
<dbReference type="PATRIC" id="fig|217031.6.peg.4168"/>
<feature type="domain" description="Fumarylacetoacetase-like C-terminal" evidence="3">
    <location>
        <begin position="6"/>
        <end position="187"/>
    </location>
</feature>
<reference evidence="4 5" key="1">
    <citation type="submission" date="2015-05" db="EMBL/GenBank/DDBJ databases">
        <title>Comparison of genome.</title>
        <authorList>
            <person name="Zheng Z."/>
            <person name="Sun M."/>
        </authorList>
    </citation>
    <scope>NUCLEOTIDE SEQUENCE [LARGE SCALE GENOMIC DNA]</scope>
    <source>
        <strain evidence="4 5">G25-74</strain>
    </source>
</reference>
<protein>
    <submittedName>
        <fullName evidence="4">Fumarylacetoacetate hydrolase</fullName>
    </submittedName>
</protein>
<accession>A0A177ZH39</accession>
<dbReference type="STRING" id="217031.ABB05_19195"/>
<keyword evidence="5" id="KW-1185">Reference proteome</keyword>
<dbReference type="SUPFAM" id="SSF56529">
    <property type="entry name" value="FAH"/>
    <property type="match status" value="1"/>
</dbReference>
<dbReference type="Pfam" id="PF01557">
    <property type="entry name" value="FAA_hydrolase"/>
    <property type="match status" value="1"/>
</dbReference>
<dbReference type="PANTHER" id="PTHR11820:SF7">
    <property type="entry name" value="ACYLPYRUVASE FAHD1, MITOCHONDRIAL"/>
    <property type="match status" value="1"/>
</dbReference>
<dbReference type="Gene3D" id="3.90.850.10">
    <property type="entry name" value="Fumarylacetoacetase-like, C-terminal domain"/>
    <property type="match status" value="1"/>
</dbReference>
<evidence type="ECO:0000256" key="2">
    <source>
        <dbReference type="ARBA" id="ARBA00022723"/>
    </source>
</evidence>
<keyword evidence="2" id="KW-0479">Metal-binding</keyword>
<evidence type="ECO:0000313" key="4">
    <source>
        <dbReference type="EMBL" id="OAK67287.1"/>
    </source>
</evidence>
<comment type="similarity">
    <text evidence="1">Belongs to the FAH family.</text>
</comment>
<dbReference type="EMBL" id="LDJR01000060">
    <property type="protein sequence ID" value="OAK67287.1"/>
    <property type="molecule type" value="Genomic_DNA"/>
</dbReference>
<dbReference type="GO" id="GO:0046872">
    <property type="term" value="F:metal ion binding"/>
    <property type="evidence" value="ECO:0007669"/>
    <property type="project" value="UniProtKB-KW"/>
</dbReference>
<dbReference type="AlphaFoldDB" id="A0A177ZH39"/>
<gene>
    <name evidence="4" type="ORF">ABB05_19195</name>
</gene>
<comment type="caution">
    <text evidence="4">The sequence shown here is derived from an EMBL/GenBank/DDBJ whole genome shotgun (WGS) entry which is preliminary data.</text>
</comment>
<evidence type="ECO:0000256" key="1">
    <source>
        <dbReference type="ARBA" id="ARBA00010211"/>
    </source>
</evidence>
<dbReference type="InterPro" id="IPR011234">
    <property type="entry name" value="Fumarylacetoacetase-like_C"/>
</dbReference>
<evidence type="ECO:0000259" key="3">
    <source>
        <dbReference type="Pfam" id="PF01557"/>
    </source>
</evidence>
<dbReference type="OrthoDB" id="9805307at2"/>
<sequence>MEFRNIFCVGRNYADHALELGNAVPDKPLIFSKPLHSLVLANGEAIHYPGNKGAIHHELEIVLYIGEDLPDDDIQVDKVVTKMALGIDLTLRDVQSELKKKGHPWLLAKGFKNAAIVTDFWDFPGEAACKKENFSLLRDGQTVQDGNITSMIFSFQTILAYIQANFGLRKGDIIFTGTPEGVGPISNGEKYELYWGKEGKGSFRVHMS</sequence>